<dbReference type="AlphaFoldDB" id="A0A9P0CVE8"/>
<accession>A0A9P0CVE8</accession>
<dbReference type="Gene3D" id="1.10.238.20">
    <property type="entry name" value="Pheromone/general odorant binding protein domain"/>
    <property type="match status" value="1"/>
</dbReference>
<dbReference type="InterPro" id="IPR036728">
    <property type="entry name" value="PBP_GOBP_sf"/>
</dbReference>
<protein>
    <submittedName>
        <fullName evidence="1">Uncharacterized protein</fullName>
    </submittedName>
</protein>
<dbReference type="OrthoDB" id="6783999at2759"/>
<dbReference type="Proteomes" id="UP001153636">
    <property type="component" value="Chromosome 19"/>
</dbReference>
<name>A0A9P0CVE8_9CUCU</name>
<keyword evidence="2" id="KW-1185">Reference proteome</keyword>
<gene>
    <name evidence="1" type="ORF">PSYICH_LOCUS6225</name>
</gene>
<dbReference type="Pfam" id="PF01395">
    <property type="entry name" value="PBP_GOBP"/>
    <property type="match status" value="1"/>
</dbReference>
<proteinExistence type="predicted"/>
<sequence length="122" mass="14010">MFCAEGLIWNSREKQFLKAHAECQSNRITAIGDDTLKKLSLGHEITSFEASKHILCLVEKAGLLDYNGELNRKEAMMDLNIITKFKMDEIVKECNVRTYDDSEDATIFKLFVCVCLKTHNIY</sequence>
<reference evidence="1" key="1">
    <citation type="submission" date="2022-01" db="EMBL/GenBank/DDBJ databases">
        <authorList>
            <person name="King R."/>
        </authorList>
    </citation>
    <scope>NUCLEOTIDE SEQUENCE</scope>
</reference>
<evidence type="ECO:0000313" key="2">
    <source>
        <dbReference type="Proteomes" id="UP001153636"/>
    </source>
</evidence>
<dbReference type="InterPro" id="IPR006170">
    <property type="entry name" value="PBP/GOBP"/>
</dbReference>
<dbReference type="GO" id="GO:0005549">
    <property type="term" value="F:odorant binding"/>
    <property type="evidence" value="ECO:0007669"/>
    <property type="project" value="InterPro"/>
</dbReference>
<dbReference type="EMBL" id="OV651831">
    <property type="protein sequence ID" value="CAH1105392.1"/>
    <property type="molecule type" value="Genomic_DNA"/>
</dbReference>
<evidence type="ECO:0000313" key="1">
    <source>
        <dbReference type="EMBL" id="CAH1105392.1"/>
    </source>
</evidence>
<organism evidence="1 2">
    <name type="scientific">Psylliodes chrysocephalus</name>
    <dbReference type="NCBI Taxonomy" id="3402493"/>
    <lineage>
        <taxon>Eukaryota</taxon>
        <taxon>Metazoa</taxon>
        <taxon>Ecdysozoa</taxon>
        <taxon>Arthropoda</taxon>
        <taxon>Hexapoda</taxon>
        <taxon>Insecta</taxon>
        <taxon>Pterygota</taxon>
        <taxon>Neoptera</taxon>
        <taxon>Endopterygota</taxon>
        <taxon>Coleoptera</taxon>
        <taxon>Polyphaga</taxon>
        <taxon>Cucujiformia</taxon>
        <taxon>Chrysomeloidea</taxon>
        <taxon>Chrysomelidae</taxon>
        <taxon>Galerucinae</taxon>
        <taxon>Alticini</taxon>
        <taxon>Psylliodes</taxon>
    </lineage>
</organism>
<dbReference type="CDD" id="cd23992">
    <property type="entry name" value="PBP_GOBP"/>
    <property type="match status" value="1"/>
</dbReference>
<dbReference type="SUPFAM" id="SSF47565">
    <property type="entry name" value="Insect pheromone/odorant-binding proteins"/>
    <property type="match status" value="1"/>
</dbReference>